<dbReference type="SUPFAM" id="SSF52540">
    <property type="entry name" value="P-loop containing nucleoside triphosphate hydrolases"/>
    <property type="match status" value="1"/>
</dbReference>
<sequence>MEAVKPGGYISKIHFNDETYVDIQQNDIIIFVGPNNAGKSQSLKDIYALSSNKFPTTVVSDIAITKYPTQIKDLLDSISPKQPKGSYTSYEVLGQYFTYVEQTNEQFLTTPYFDDFRDLFVANLDTTARLTICNAPSSITRNSPKQHPIHYAAFDRTYRKWISDNFKKAFGIEVTPNILNGSTIPLCVGEPVKFDKEYEDEQARQEAYADILKNYKQVQNQGDGIKSFTGILLYLMLDYFCTFLIDEPESFLHPPQAHIMGQIIGQTLSDKQQCFISTHSEEIIKGLLEVCPKRIKIIRITRKDDTNYFSVLDNDSFEVVWNDPLLKYSNIMSSLFHNSVVLCESDSDCKIYSIVESYLKQLSGRYSETLFIHCGGKQRMSKIALALRVLKIDVKLIADIDVLNDEVVFKGIVEAFGIEWTTVQSDYNTIVGNLHSQKEKVNRNDAKTSINRIIDGSQNQYLSNREIKEIRTVISTISKWETIKSAGITAIPSGDAAQAFRRLNQTLQLNGIHIVPVGELECFIKDIGGHGPEWTNKVLEAYPHIDNPVYDQIREFIGNLNL</sequence>
<keyword evidence="2" id="KW-0547">Nucleotide-binding</keyword>
<dbReference type="EMBL" id="JABGBW010000001">
    <property type="protein sequence ID" value="MBC2575232.1"/>
    <property type="molecule type" value="Genomic_DNA"/>
</dbReference>
<dbReference type="Proteomes" id="UP000713904">
    <property type="component" value="Unassembled WGS sequence"/>
</dbReference>
<reference evidence="2 3" key="1">
    <citation type="submission" date="2020-05" db="EMBL/GenBank/DDBJ databases">
        <title>Draft genome of xy-202 and genomic insight in genome of the genus Peptostreptococcus.</title>
        <authorList>
            <person name="Zhang Z."/>
        </authorList>
    </citation>
    <scope>NUCLEOTIDE SEQUENCE [LARGE SCALE GENOMIC DNA]</scope>
    <source>
        <strain evidence="2 3">DSM 27025</strain>
    </source>
</reference>
<dbReference type="RefSeq" id="WP_185623269.1">
    <property type="nucleotide sequence ID" value="NZ_JABGBW010000001.1"/>
</dbReference>
<proteinExistence type="predicted"/>
<dbReference type="Gene3D" id="3.40.50.300">
    <property type="entry name" value="P-loop containing nucleotide triphosphate hydrolases"/>
    <property type="match status" value="1"/>
</dbReference>
<gene>
    <name evidence="2" type="ORF">HLB29_00840</name>
</gene>
<keyword evidence="3" id="KW-1185">Reference proteome</keyword>
<dbReference type="Pfam" id="PF13304">
    <property type="entry name" value="AAA_21"/>
    <property type="match status" value="1"/>
</dbReference>
<evidence type="ECO:0000259" key="1">
    <source>
        <dbReference type="Pfam" id="PF13304"/>
    </source>
</evidence>
<dbReference type="InterPro" id="IPR027417">
    <property type="entry name" value="P-loop_NTPase"/>
</dbReference>
<dbReference type="InterPro" id="IPR003959">
    <property type="entry name" value="ATPase_AAA_core"/>
</dbReference>
<organism evidence="2 3">
    <name type="scientific">Peptostreptococcus canis</name>
    <dbReference type="NCBI Taxonomy" id="1159213"/>
    <lineage>
        <taxon>Bacteria</taxon>
        <taxon>Bacillati</taxon>
        <taxon>Bacillota</taxon>
        <taxon>Clostridia</taxon>
        <taxon>Peptostreptococcales</taxon>
        <taxon>Peptostreptococcaceae</taxon>
        <taxon>Peptostreptococcus</taxon>
    </lineage>
</organism>
<keyword evidence="2" id="KW-0067">ATP-binding</keyword>
<comment type="caution">
    <text evidence="2">The sequence shown here is derived from an EMBL/GenBank/DDBJ whole genome shotgun (WGS) entry which is preliminary data.</text>
</comment>
<feature type="domain" description="ATPase AAA-type core" evidence="1">
    <location>
        <begin position="219"/>
        <end position="284"/>
    </location>
</feature>
<evidence type="ECO:0000313" key="3">
    <source>
        <dbReference type="Proteomes" id="UP000713904"/>
    </source>
</evidence>
<dbReference type="PANTHER" id="PTHR43581">
    <property type="entry name" value="ATP/GTP PHOSPHATASE"/>
    <property type="match status" value="1"/>
</dbReference>
<dbReference type="InterPro" id="IPR051396">
    <property type="entry name" value="Bact_Antivir_Def_Nuclease"/>
</dbReference>
<accession>A0ABR6TIL5</accession>
<dbReference type="PANTHER" id="PTHR43581:SF2">
    <property type="entry name" value="EXCINUCLEASE ATPASE SUBUNIT"/>
    <property type="match status" value="1"/>
</dbReference>
<evidence type="ECO:0000313" key="2">
    <source>
        <dbReference type="EMBL" id="MBC2575232.1"/>
    </source>
</evidence>
<protein>
    <submittedName>
        <fullName evidence="2">ATP-binding protein</fullName>
    </submittedName>
</protein>
<name>A0ABR6TIL5_9FIRM</name>
<dbReference type="GO" id="GO:0005524">
    <property type="term" value="F:ATP binding"/>
    <property type="evidence" value="ECO:0007669"/>
    <property type="project" value="UniProtKB-KW"/>
</dbReference>